<accession>A0A2P2N8S9</accession>
<sequence length="25" mass="2824">MLLMGSQAIFYSGAVVPHILNHFMF</sequence>
<dbReference type="AlphaFoldDB" id="A0A2P2N8S9"/>
<proteinExistence type="predicted"/>
<protein>
    <submittedName>
        <fullName evidence="1">Uncharacterized protein</fullName>
    </submittedName>
</protein>
<evidence type="ECO:0000313" key="1">
    <source>
        <dbReference type="EMBL" id="MBX38889.1"/>
    </source>
</evidence>
<dbReference type="EMBL" id="GGEC01058405">
    <property type="protein sequence ID" value="MBX38889.1"/>
    <property type="molecule type" value="Transcribed_RNA"/>
</dbReference>
<name>A0A2P2N8S9_RHIMU</name>
<organism evidence="1">
    <name type="scientific">Rhizophora mucronata</name>
    <name type="common">Asiatic mangrove</name>
    <dbReference type="NCBI Taxonomy" id="61149"/>
    <lineage>
        <taxon>Eukaryota</taxon>
        <taxon>Viridiplantae</taxon>
        <taxon>Streptophyta</taxon>
        <taxon>Embryophyta</taxon>
        <taxon>Tracheophyta</taxon>
        <taxon>Spermatophyta</taxon>
        <taxon>Magnoliopsida</taxon>
        <taxon>eudicotyledons</taxon>
        <taxon>Gunneridae</taxon>
        <taxon>Pentapetalae</taxon>
        <taxon>rosids</taxon>
        <taxon>fabids</taxon>
        <taxon>Malpighiales</taxon>
        <taxon>Rhizophoraceae</taxon>
        <taxon>Rhizophora</taxon>
    </lineage>
</organism>
<reference evidence="1" key="1">
    <citation type="submission" date="2018-02" db="EMBL/GenBank/DDBJ databases">
        <title>Rhizophora mucronata_Transcriptome.</title>
        <authorList>
            <person name="Meera S.P."/>
            <person name="Sreeshan A."/>
            <person name="Augustine A."/>
        </authorList>
    </citation>
    <scope>NUCLEOTIDE SEQUENCE</scope>
    <source>
        <tissue evidence="1">Leaf</tissue>
    </source>
</reference>